<reference evidence="1 2" key="1">
    <citation type="journal article" date="2019" name="ISME J.">
        <title>Genome analyses of uncultured TG2/ZB3 bacteria in 'Margulisbacteria' specifically attached to ectosymbiotic spirochetes of protists in the termite gut.</title>
        <authorList>
            <person name="Utami Y.D."/>
            <person name="Kuwahara H."/>
            <person name="Igai K."/>
            <person name="Murakami T."/>
            <person name="Sugaya K."/>
            <person name="Morikawa T."/>
            <person name="Nagura Y."/>
            <person name="Yuki M."/>
            <person name="Deevong P."/>
            <person name="Inoue T."/>
            <person name="Kihara K."/>
            <person name="Lo N."/>
            <person name="Yamada A."/>
            <person name="Ohkuma M."/>
            <person name="Hongoh Y."/>
        </authorList>
    </citation>
    <scope>NUCLEOTIDE SEQUENCE [LARGE SCALE GENOMIC DNA]</scope>
    <source>
        <strain evidence="1">NkOx7-02</strain>
    </source>
</reference>
<evidence type="ECO:0008006" key="3">
    <source>
        <dbReference type="Google" id="ProtNLM"/>
    </source>
</evidence>
<sequence>MRKLLKIYLDTSVISHLDANDVPEKMSDTRKFWDLLICTPTMLVEGDVFSA</sequence>
<comment type="caution">
    <text evidence="1">The sequence shown here is derived from an EMBL/GenBank/DDBJ whole genome shotgun (WGS) entry which is preliminary data.</text>
</comment>
<dbReference type="EMBL" id="BGZO01000022">
    <property type="protein sequence ID" value="GBR76284.1"/>
    <property type="molecule type" value="Genomic_DNA"/>
</dbReference>
<evidence type="ECO:0000313" key="1">
    <source>
        <dbReference type="EMBL" id="GBR76284.1"/>
    </source>
</evidence>
<keyword evidence="2" id="KW-1185">Reference proteome</keyword>
<protein>
    <recommendedName>
        <fullName evidence="3">PIN domain-containing protein</fullName>
    </recommendedName>
</protein>
<evidence type="ECO:0000313" key="2">
    <source>
        <dbReference type="Proteomes" id="UP000275925"/>
    </source>
</evidence>
<accession>A0A388TIR4</accession>
<organism evidence="1 2">
    <name type="scientific">Candidatus Termititenax persephonae</name>
    <dbReference type="NCBI Taxonomy" id="2218525"/>
    <lineage>
        <taxon>Bacteria</taxon>
        <taxon>Bacillati</taxon>
        <taxon>Candidatus Margulisiibacteriota</taxon>
        <taxon>Candidatus Termititenacia</taxon>
        <taxon>Candidatus Termititenacales</taxon>
        <taxon>Candidatus Termititenacaceae</taxon>
        <taxon>Candidatus Termititenax</taxon>
    </lineage>
</organism>
<gene>
    <name evidence="1" type="ORF">NO2_0856</name>
</gene>
<dbReference type="AlphaFoldDB" id="A0A388TIR4"/>
<name>A0A388TIR4_9BACT</name>
<proteinExistence type="predicted"/>
<dbReference type="Proteomes" id="UP000275925">
    <property type="component" value="Unassembled WGS sequence"/>
</dbReference>